<dbReference type="EMBL" id="BTGU01007374">
    <property type="protein sequence ID" value="GMN31689.1"/>
    <property type="molecule type" value="Genomic_DNA"/>
</dbReference>
<organism evidence="5 6">
    <name type="scientific">Ficus carica</name>
    <name type="common">Common fig</name>
    <dbReference type="NCBI Taxonomy" id="3494"/>
    <lineage>
        <taxon>Eukaryota</taxon>
        <taxon>Viridiplantae</taxon>
        <taxon>Streptophyta</taxon>
        <taxon>Embryophyta</taxon>
        <taxon>Tracheophyta</taxon>
        <taxon>Spermatophyta</taxon>
        <taxon>Magnoliopsida</taxon>
        <taxon>eudicotyledons</taxon>
        <taxon>Gunneridae</taxon>
        <taxon>Pentapetalae</taxon>
        <taxon>rosids</taxon>
        <taxon>fabids</taxon>
        <taxon>Rosales</taxon>
        <taxon>Moraceae</taxon>
        <taxon>Ficeae</taxon>
        <taxon>Ficus</taxon>
    </lineage>
</organism>
<evidence type="ECO:0000313" key="6">
    <source>
        <dbReference type="Proteomes" id="UP001187192"/>
    </source>
</evidence>
<evidence type="ECO:0000313" key="2">
    <source>
        <dbReference type="EMBL" id="GMN31653.1"/>
    </source>
</evidence>
<comment type="caution">
    <text evidence="5">The sequence shown here is derived from an EMBL/GenBank/DDBJ whole genome shotgun (WGS) entry which is preliminary data.</text>
</comment>
<dbReference type="EMBL" id="BTGU01007372">
    <property type="protein sequence ID" value="GMN31663.1"/>
    <property type="molecule type" value="Genomic_DNA"/>
</dbReference>
<dbReference type="Proteomes" id="UP001187192">
    <property type="component" value="Unassembled WGS sequence"/>
</dbReference>
<accession>A0AA88DAA0</accession>
<dbReference type="AlphaFoldDB" id="A0AA88DAA0"/>
<evidence type="ECO:0000313" key="5">
    <source>
        <dbReference type="EMBL" id="GMN31689.1"/>
    </source>
</evidence>
<dbReference type="PANTHER" id="PTHR31205:SF69">
    <property type="entry name" value="ACTIN CROSS-LINKING PROTEIN (DUF569)"/>
    <property type="match status" value="1"/>
</dbReference>
<keyword evidence="6" id="KW-1185">Reference proteome</keyword>
<dbReference type="PANTHER" id="PTHR31205">
    <property type="entry name" value="ACTIN CROSS-LINKING PROTEIN (DUF569)"/>
    <property type="match status" value="1"/>
</dbReference>
<evidence type="ECO:0000259" key="1">
    <source>
        <dbReference type="Pfam" id="PF04601"/>
    </source>
</evidence>
<name>A0AA88DAA0_FICCA</name>
<proteinExistence type="predicted"/>
<feature type="domain" description="DUF569" evidence="1">
    <location>
        <begin position="1"/>
        <end position="70"/>
    </location>
</feature>
<evidence type="ECO:0000313" key="3">
    <source>
        <dbReference type="EMBL" id="GMN31663.1"/>
    </source>
</evidence>
<gene>
    <name evidence="2" type="ORF">TIFTF001_049706</name>
    <name evidence="3" type="ORF">TIFTF001_049707</name>
    <name evidence="4" type="ORF">TIFTF001_049709</name>
    <name evidence="5" type="ORF">TIFTF001_049710</name>
</gene>
<protein>
    <recommendedName>
        <fullName evidence="1">DUF569 domain-containing protein</fullName>
    </recommendedName>
</protein>
<dbReference type="EMBL" id="BTGU01007373">
    <property type="protein sequence ID" value="GMN31671.1"/>
    <property type="molecule type" value="Genomic_DNA"/>
</dbReference>
<dbReference type="EMBL" id="BTGU01007371">
    <property type="protein sequence ID" value="GMN31653.1"/>
    <property type="molecule type" value="Genomic_DNA"/>
</dbReference>
<dbReference type="InterPro" id="IPR007679">
    <property type="entry name" value="DUF569"/>
</dbReference>
<reference evidence="5" key="1">
    <citation type="submission" date="2023-07" db="EMBL/GenBank/DDBJ databases">
        <title>draft genome sequence of fig (Ficus carica).</title>
        <authorList>
            <person name="Takahashi T."/>
            <person name="Nishimura K."/>
        </authorList>
    </citation>
    <scope>NUCLEOTIDE SEQUENCE</scope>
</reference>
<dbReference type="Pfam" id="PF04601">
    <property type="entry name" value="DUF569"/>
    <property type="match status" value="1"/>
</dbReference>
<evidence type="ECO:0000313" key="4">
    <source>
        <dbReference type="EMBL" id="GMN31671.1"/>
    </source>
</evidence>
<sequence>MTGKRVLQTTPVSLNDKALIEWEPRTEAFQVRLRTKGGKYLRANGGTPPWRNSVTHDVPNRTATRNWILWSVDVVELMTVEDSVMCRLSPTSGL</sequence>